<dbReference type="GO" id="GO:0005886">
    <property type="term" value="C:plasma membrane"/>
    <property type="evidence" value="ECO:0007669"/>
    <property type="project" value="UniProtKB-SubCell"/>
</dbReference>
<gene>
    <name evidence="9" type="ORF">SAMN05421740_103638</name>
</gene>
<keyword evidence="4 8" id="KW-1003">Cell membrane</keyword>
<proteinExistence type="inferred from homology"/>
<feature type="transmembrane region" description="Helical" evidence="8">
    <location>
        <begin position="105"/>
        <end position="123"/>
    </location>
</feature>
<dbReference type="InterPro" id="IPR002781">
    <property type="entry name" value="TM_pro_TauE-like"/>
</dbReference>
<feature type="transmembrane region" description="Helical" evidence="8">
    <location>
        <begin position="232"/>
        <end position="250"/>
    </location>
</feature>
<evidence type="ECO:0000256" key="1">
    <source>
        <dbReference type="ARBA" id="ARBA00004651"/>
    </source>
</evidence>
<feature type="transmembrane region" description="Helical" evidence="8">
    <location>
        <begin position="54"/>
        <end position="70"/>
    </location>
</feature>
<dbReference type="OrthoDB" id="9801058at2"/>
<dbReference type="STRING" id="332977.SAMN05421740_103638"/>
<protein>
    <recommendedName>
        <fullName evidence="8">Probable membrane transporter protein</fullName>
    </recommendedName>
</protein>
<feature type="transmembrane region" description="Helical" evidence="8">
    <location>
        <begin position="172"/>
        <end position="188"/>
    </location>
</feature>
<dbReference type="PANTHER" id="PTHR30269">
    <property type="entry name" value="TRANSMEMBRANE PROTEIN YFCA"/>
    <property type="match status" value="1"/>
</dbReference>
<feature type="transmembrane region" description="Helical" evidence="8">
    <location>
        <begin position="31"/>
        <end position="48"/>
    </location>
</feature>
<comment type="subcellular location">
    <subcellularLocation>
        <location evidence="1 8">Cell membrane</location>
        <topology evidence="1 8">Multi-pass membrane protein</topology>
    </subcellularLocation>
</comment>
<dbReference type="InterPro" id="IPR052017">
    <property type="entry name" value="TSUP"/>
</dbReference>
<evidence type="ECO:0000256" key="7">
    <source>
        <dbReference type="ARBA" id="ARBA00023136"/>
    </source>
</evidence>
<dbReference type="Pfam" id="PF01925">
    <property type="entry name" value="TauE"/>
    <property type="match status" value="1"/>
</dbReference>
<keyword evidence="10" id="KW-1185">Reference proteome</keyword>
<keyword evidence="3" id="KW-0813">Transport</keyword>
<keyword evidence="7 8" id="KW-0472">Membrane</keyword>
<dbReference type="EMBL" id="FNZR01000003">
    <property type="protein sequence ID" value="SEL14443.1"/>
    <property type="molecule type" value="Genomic_DNA"/>
</dbReference>
<sequence length="251" mass="27453">MPDLSHLLHSTSDWALFFFCATLIGMSKTGIPNIGTLTVPVFALLFGAKNSTGIVLPMLCMADLLAVIYYRKKFHRALVFKPMPWALLGLVIALVLGHQVPESGFRVMMAGCILLGIGAMYVTSRTDKLEDITASRWFAPFIGLALGFSTMIGNAAGPILTVYLLAMRLPKFAFVATGAWFIMTLNYLKIPLQAFVWDNLTVSGFLLDLTALPFIILGGTIGIQLVKILPEQRFRTLMIALTVVATLVLLI</sequence>
<name>A0A1H7MTB3_9SPHI</name>
<evidence type="ECO:0000256" key="6">
    <source>
        <dbReference type="ARBA" id="ARBA00022989"/>
    </source>
</evidence>
<feature type="transmembrane region" description="Helical" evidence="8">
    <location>
        <begin position="144"/>
        <end position="166"/>
    </location>
</feature>
<evidence type="ECO:0000256" key="2">
    <source>
        <dbReference type="ARBA" id="ARBA00009142"/>
    </source>
</evidence>
<dbReference type="Proteomes" id="UP000198916">
    <property type="component" value="Unassembled WGS sequence"/>
</dbReference>
<evidence type="ECO:0000256" key="5">
    <source>
        <dbReference type="ARBA" id="ARBA00022692"/>
    </source>
</evidence>
<evidence type="ECO:0000256" key="3">
    <source>
        <dbReference type="ARBA" id="ARBA00022448"/>
    </source>
</evidence>
<evidence type="ECO:0000313" key="9">
    <source>
        <dbReference type="EMBL" id="SEL14443.1"/>
    </source>
</evidence>
<evidence type="ECO:0000313" key="10">
    <source>
        <dbReference type="Proteomes" id="UP000198916"/>
    </source>
</evidence>
<dbReference type="AlphaFoldDB" id="A0A1H7MTB3"/>
<evidence type="ECO:0000256" key="8">
    <source>
        <dbReference type="RuleBase" id="RU363041"/>
    </source>
</evidence>
<feature type="transmembrane region" description="Helical" evidence="8">
    <location>
        <begin position="82"/>
        <end position="99"/>
    </location>
</feature>
<dbReference type="PANTHER" id="PTHR30269:SF23">
    <property type="entry name" value="MEMBRANE TRANSPORTER PROTEIN YDHB-RELATED"/>
    <property type="match status" value="1"/>
</dbReference>
<keyword evidence="5 8" id="KW-0812">Transmembrane</keyword>
<organism evidence="9 10">
    <name type="scientific">Parapedobacter koreensis</name>
    <dbReference type="NCBI Taxonomy" id="332977"/>
    <lineage>
        <taxon>Bacteria</taxon>
        <taxon>Pseudomonadati</taxon>
        <taxon>Bacteroidota</taxon>
        <taxon>Sphingobacteriia</taxon>
        <taxon>Sphingobacteriales</taxon>
        <taxon>Sphingobacteriaceae</taxon>
        <taxon>Parapedobacter</taxon>
    </lineage>
</organism>
<evidence type="ECO:0000256" key="4">
    <source>
        <dbReference type="ARBA" id="ARBA00022475"/>
    </source>
</evidence>
<reference evidence="10" key="1">
    <citation type="submission" date="2016-10" db="EMBL/GenBank/DDBJ databases">
        <authorList>
            <person name="Varghese N."/>
            <person name="Submissions S."/>
        </authorList>
    </citation>
    <scope>NUCLEOTIDE SEQUENCE [LARGE SCALE GENOMIC DNA]</scope>
    <source>
        <strain evidence="10">Jip14</strain>
    </source>
</reference>
<keyword evidence="6 8" id="KW-1133">Transmembrane helix</keyword>
<feature type="transmembrane region" description="Helical" evidence="8">
    <location>
        <begin position="200"/>
        <end position="226"/>
    </location>
</feature>
<comment type="similarity">
    <text evidence="2 8">Belongs to the 4-toluene sulfonate uptake permease (TSUP) (TC 2.A.102) family.</text>
</comment>
<accession>A0A1H7MTB3</accession>